<reference evidence="1 2" key="1">
    <citation type="journal article" date="2015" name="Parasitol. Res.">
        <title>Viruses in close associations with free-living amoebae.</title>
        <authorList>
            <person name="Scheid P."/>
        </authorList>
    </citation>
    <scope>NUCLEOTIDE SEQUENCE [LARGE SCALE GENOMIC DNA]</scope>
    <source>
        <strain evidence="1">KlaHel</strain>
    </source>
</reference>
<dbReference type="RefSeq" id="YP_009119152.1">
    <property type="nucleotide sequence ID" value="NC_026440.1"/>
</dbReference>
<organism evidence="1 2">
    <name type="scientific">Pandoravirus inopinatum</name>
    <dbReference type="NCBI Taxonomy" id="1605721"/>
    <lineage>
        <taxon>Viruses</taxon>
        <taxon>Pandoravirus</taxon>
    </lineage>
</organism>
<accession>A0A0B5JBH7</accession>
<dbReference type="Proteomes" id="UP000202511">
    <property type="component" value="Segment"/>
</dbReference>
<evidence type="ECO:0000313" key="1">
    <source>
        <dbReference type="EMBL" id="AJF96917.1"/>
    </source>
</evidence>
<name>A0A0B5JBH7_9VIRU</name>
<protein>
    <submittedName>
        <fullName evidence="1">Uncharacterized protein</fullName>
    </submittedName>
</protein>
<proteinExistence type="predicted"/>
<dbReference type="GeneID" id="23461834"/>
<dbReference type="KEGG" id="vg:23461834"/>
<sequence length="112" mass="12165">MDDDYAQPEDLMPPSAALLDQVRDELGPWRNHSAVHAVIVDGTRALCASPLRYFPPSPPSATCPRPCGSAPCVVAAWPSTTARRPTTPSGLFSPDFSFFLYVVFPTYLLVAQ</sequence>
<evidence type="ECO:0000313" key="2">
    <source>
        <dbReference type="Proteomes" id="UP000202511"/>
    </source>
</evidence>
<dbReference type="EMBL" id="KP136319">
    <property type="protein sequence ID" value="AJF96917.1"/>
    <property type="molecule type" value="Genomic_DNA"/>
</dbReference>